<dbReference type="InterPro" id="IPR036249">
    <property type="entry name" value="Thioredoxin-like_sf"/>
</dbReference>
<protein>
    <recommendedName>
        <fullName evidence="1">GST C-terminal domain-containing protein</fullName>
    </recommendedName>
</protein>
<dbReference type="SUPFAM" id="SSF52833">
    <property type="entry name" value="Thioredoxin-like"/>
    <property type="match status" value="1"/>
</dbReference>
<evidence type="ECO:0000313" key="2">
    <source>
        <dbReference type="EMBL" id="SVA32566.1"/>
    </source>
</evidence>
<reference evidence="2" key="1">
    <citation type="submission" date="2018-05" db="EMBL/GenBank/DDBJ databases">
        <authorList>
            <person name="Lanie J.A."/>
            <person name="Ng W.-L."/>
            <person name="Kazmierczak K.M."/>
            <person name="Andrzejewski T.M."/>
            <person name="Davidsen T.M."/>
            <person name="Wayne K.J."/>
            <person name="Tettelin H."/>
            <person name="Glass J.I."/>
            <person name="Rusch D."/>
            <person name="Podicherti R."/>
            <person name="Tsui H.-C.T."/>
            <person name="Winkler M.E."/>
        </authorList>
    </citation>
    <scope>NUCLEOTIDE SEQUENCE</scope>
</reference>
<dbReference type="PROSITE" id="PS50405">
    <property type="entry name" value="GST_CTER"/>
    <property type="match status" value="1"/>
</dbReference>
<evidence type="ECO:0000259" key="1">
    <source>
        <dbReference type="PROSITE" id="PS50405"/>
    </source>
</evidence>
<dbReference type="InterPro" id="IPR010987">
    <property type="entry name" value="Glutathione-S-Trfase_C-like"/>
</dbReference>
<dbReference type="Pfam" id="PF13410">
    <property type="entry name" value="GST_C_2"/>
    <property type="match status" value="1"/>
</dbReference>
<gene>
    <name evidence="2" type="ORF">METZ01_LOCUS85420</name>
</gene>
<dbReference type="InterPro" id="IPR004045">
    <property type="entry name" value="Glutathione_S-Trfase_N"/>
</dbReference>
<dbReference type="InterPro" id="IPR036282">
    <property type="entry name" value="Glutathione-S-Trfase_C_sf"/>
</dbReference>
<dbReference type="AlphaFoldDB" id="A0A381UWQ7"/>
<dbReference type="CDD" id="cd00299">
    <property type="entry name" value="GST_C_family"/>
    <property type="match status" value="1"/>
</dbReference>
<feature type="domain" description="GST C-terminal" evidence="1">
    <location>
        <begin position="112"/>
        <end position="241"/>
    </location>
</feature>
<organism evidence="2">
    <name type="scientific">marine metagenome</name>
    <dbReference type="NCBI Taxonomy" id="408172"/>
    <lineage>
        <taxon>unclassified sequences</taxon>
        <taxon>metagenomes</taxon>
        <taxon>ecological metagenomes</taxon>
    </lineage>
</organism>
<accession>A0A381UWQ7</accession>
<dbReference type="Gene3D" id="3.40.30.10">
    <property type="entry name" value="Glutaredoxin"/>
    <property type="match status" value="1"/>
</dbReference>
<name>A0A381UWQ7_9ZZZZ</name>
<dbReference type="Gene3D" id="1.20.1050.10">
    <property type="match status" value="1"/>
</dbReference>
<proteinExistence type="predicted"/>
<dbReference type="EMBL" id="UINC01007303">
    <property type="protein sequence ID" value="SVA32566.1"/>
    <property type="molecule type" value="Genomic_DNA"/>
</dbReference>
<dbReference type="Pfam" id="PF13409">
    <property type="entry name" value="GST_N_2"/>
    <property type="match status" value="1"/>
</dbReference>
<sequence length="321" mass="36229">MYHVIGSEESPYSVKVRSYFRFKGLEHKWLDRSQASDLYKRHAKLPLIPLVVTPNDIGMQDSTPIIEKTESIVPDPTVYPNDPVTRFVSDLLEEFGDEWGNKWMFHMRWWKEIDAVAVSRRFAARSGGDLETTAASIRERMVPRVWFVGGNEITAPQIEQSLDDALGHLEAHLGVRSYVLGERPSMADFGLWGQIYNAGRDPTAGAIIAKNPDVQAWIERMLNPDVRGDFESWDSLAPTLVPLIKDQVGSLFLPWSVANSVAIENGDDDFTLELKGNTWTQKPQKYHARSLGVLRQKYRAVAGNDILNEILNATACLQYLA</sequence>
<dbReference type="SUPFAM" id="SSF47616">
    <property type="entry name" value="GST C-terminal domain-like"/>
    <property type="match status" value="1"/>
</dbReference>